<reference evidence="1 2" key="1">
    <citation type="journal article" date="2023" name="Sci. Data">
        <title>Genome assembly of the Korean intertidal mud-creeper Batillaria attramentaria.</title>
        <authorList>
            <person name="Patra A.K."/>
            <person name="Ho P.T."/>
            <person name="Jun S."/>
            <person name="Lee S.J."/>
            <person name="Kim Y."/>
            <person name="Won Y.J."/>
        </authorList>
    </citation>
    <scope>NUCLEOTIDE SEQUENCE [LARGE SCALE GENOMIC DNA]</scope>
    <source>
        <strain evidence="1">Wonlab-2016</strain>
    </source>
</reference>
<gene>
    <name evidence="1" type="ORF">BaRGS_00005105</name>
</gene>
<proteinExistence type="predicted"/>
<evidence type="ECO:0000313" key="2">
    <source>
        <dbReference type="Proteomes" id="UP001519460"/>
    </source>
</evidence>
<dbReference type="EMBL" id="JACVVK020000019">
    <property type="protein sequence ID" value="KAK7503566.1"/>
    <property type="molecule type" value="Genomic_DNA"/>
</dbReference>
<accession>A0ABD0LWS4</accession>
<dbReference type="Proteomes" id="UP001519460">
    <property type="component" value="Unassembled WGS sequence"/>
</dbReference>
<keyword evidence="2" id="KW-1185">Reference proteome</keyword>
<organism evidence="1 2">
    <name type="scientific">Batillaria attramentaria</name>
    <dbReference type="NCBI Taxonomy" id="370345"/>
    <lineage>
        <taxon>Eukaryota</taxon>
        <taxon>Metazoa</taxon>
        <taxon>Spiralia</taxon>
        <taxon>Lophotrochozoa</taxon>
        <taxon>Mollusca</taxon>
        <taxon>Gastropoda</taxon>
        <taxon>Caenogastropoda</taxon>
        <taxon>Sorbeoconcha</taxon>
        <taxon>Cerithioidea</taxon>
        <taxon>Batillariidae</taxon>
        <taxon>Batillaria</taxon>
    </lineage>
</organism>
<protein>
    <submittedName>
        <fullName evidence="1">Uncharacterized protein</fullName>
    </submittedName>
</protein>
<sequence>MSRWIAVKHNGCWYIDQRTACVPETVRDCILIPSIHFVPVSYRQDVAAMFLWQESPVPYRGYRTYLLPVSQTLYRPKQARGM</sequence>
<comment type="caution">
    <text evidence="1">The sequence shown here is derived from an EMBL/GenBank/DDBJ whole genome shotgun (WGS) entry which is preliminary data.</text>
</comment>
<name>A0ABD0LWS4_9CAEN</name>
<evidence type="ECO:0000313" key="1">
    <source>
        <dbReference type="EMBL" id="KAK7503566.1"/>
    </source>
</evidence>
<dbReference type="AlphaFoldDB" id="A0ABD0LWS4"/>